<evidence type="ECO:0000313" key="3">
    <source>
        <dbReference type="EMBL" id="KAJ3569583.1"/>
    </source>
</evidence>
<dbReference type="EMBL" id="JANIEX010000280">
    <property type="protein sequence ID" value="KAJ3569583.1"/>
    <property type="molecule type" value="Genomic_DNA"/>
</dbReference>
<evidence type="ECO:0000313" key="4">
    <source>
        <dbReference type="Proteomes" id="UP001213000"/>
    </source>
</evidence>
<feature type="compositionally biased region" description="Basic and acidic residues" evidence="1">
    <location>
        <begin position="246"/>
        <end position="260"/>
    </location>
</feature>
<organism evidence="3 4">
    <name type="scientific">Leucocoprinus birnbaumii</name>
    <dbReference type="NCBI Taxonomy" id="56174"/>
    <lineage>
        <taxon>Eukaryota</taxon>
        <taxon>Fungi</taxon>
        <taxon>Dikarya</taxon>
        <taxon>Basidiomycota</taxon>
        <taxon>Agaricomycotina</taxon>
        <taxon>Agaricomycetes</taxon>
        <taxon>Agaricomycetidae</taxon>
        <taxon>Agaricales</taxon>
        <taxon>Agaricineae</taxon>
        <taxon>Agaricaceae</taxon>
        <taxon>Leucocoprinus</taxon>
    </lineage>
</organism>
<dbReference type="Proteomes" id="UP001213000">
    <property type="component" value="Unassembled WGS sequence"/>
</dbReference>
<keyword evidence="2" id="KW-0812">Transmembrane</keyword>
<evidence type="ECO:0000256" key="2">
    <source>
        <dbReference type="SAM" id="Phobius"/>
    </source>
</evidence>
<dbReference type="AlphaFoldDB" id="A0AAD5YV14"/>
<keyword evidence="4" id="KW-1185">Reference proteome</keyword>
<sequence>MDGASIKLNWFGTAIELIGNVTADSSISLILDGREIHTQPDNSLNLLASVGGLSNTDHDIELVAKIPTNSTKPSMVVFDEAVITYSPLASSSLQNSFTETSVNNTDVNLSKGWAVSERASILAPNTDIFTSTNAGGEASLRFSASPRPPTSNDSSDSNARGRPKLMGGIAGGITGGCVVLICLLLLFRWSSRRRRREGPPNLIPFTSDTPAAQTSPRETIHITARIVNMVSRSKNTVRSNIQAIREDSNHRGRSGSERFSIDAGPVGVVEEDGSDSDRVLPPQYDQVFREIVEETREGGAPNASVADGVEI</sequence>
<name>A0AAD5YV14_9AGAR</name>
<comment type="caution">
    <text evidence="3">The sequence shown here is derived from an EMBL/GenBank/DDBJ whole genome shotgun (WGS) entry which is preliminary data.</text>
</comment>
<keyword evidence="2" id="KW-0472">Membrane</keyword>
<evidence type="ECO:0000256" key="1">
    <source>
        <dbReference type="SAM" id="MobiDB-lite"/>
    </source>
</evidence>
<feature type="transmembrane region" description="Helical" evidence="2">
    <location>
        <begin position="165"/>
        <end position="187"/>
    </location>
</feature>
<accession>A0AAD5YV14</accession>
<proteinExistence type="predicted"/>
<protein>
    <recommendedName>
        <fullName evidence="5">Mid2 domain-containing protein</fullName>
    </recommendedName>
</protein>
<evidence type="ECO:0008006" key="5">
    <source>
        <dbReference type="Google" id="ProtNLM"/>
    </source>
</evidence>
<feature type="region of interest" description="Disordered" evidence="1">
    <location>
        <begin position="246"/>
        <end position="280"/>
    </location>
</feature>
<gene>
    <name evidence="3" type="ORF">NP233_g4953</name>
</gene>
<keyword evidence="2" id="KW-1133">Transmembrane helix</keyword>
<reference evidence="3" key="1">
    <citation type="submission" date="2022-07" db="EMBL/GenBank/DDBJ databases">
        <title>Genome Sequence of Leucocoprinus birnbaumii.</title>
        <authorList>
            <person name="Buettner E."/>
        </authorList>
    </citation>
    <scope>NUCLEOTIDE SEQUENCE</scope>
    <source>
        <strain evidence="3">VT141</strain>
    </source>
</reference>
<feature type="region of interest" description="Disordered" evidence="1">
    <location>
        <begin position="139"/>
        <end position="163"/>
    </location>
</feature>